<organism evidence="2 3">
    <name type="scientific">Aquirhabdus parva</name>
    <dbReference type="NCBI Taxonomy" id="2283318"/>
    <lineage>
        <taxon>Bacteria</taxon>
        <taxon>Pseudomonadati</taxon>
        <taxon>Pseudomonadota</taxon>
        <taxon>Gammaproteobacteria</taxon>
        <taxon>Moraxellales</taxon>
        <taxon>Moraxellaceae</taxon>
        <taxon>Aquirhabdus</taxon>
    </lineage>
</organism>
<dbReference type="Gene3D" id="2.115.10.20">
    <property type="entry name" value="Glycosyl hydrolase domain, family 43"/>
    <property type="match status" value="1"/>
</dbReference>
<keyword evidence="3" id="KW-1185">Reference proteome</keyword>
<gene>
    <name evidence="2" type="ORF">HYN46_09765</name>
</gene>
<name>A0A345P743_9GAMM</name>
<dbReference type="Proteomes" id="UP000253940">
    <property type="component" value="Chromosome"/>
</dbReference>
<evidence type="ECO:0000313" key="2">
    <source>
        <dbReference type="EMBL" id="AXI03102.1"/>
    </source>
</evidence>
<dbReference type="InterPro" id="IPR056442">
    <property type="entry name" value="GINT1_N"/>
</dbReference>
<dbReference type="KEGG" id="mbah:HYN46_09765"/>
<dbReference type="OrthoDB" id="3771157at2"/>
<accession>A0A345P743</accession>
<dbReference type="AlphaFoldDB" id="A0A345P743"/>
<dbReference type="SUPFAM" id="SSF75005">
    <property type="entry name" value="Arabinanase/levansucrase/invertase"/>
    <property type="match status" value="1"/>
</dbReference>
<dbReference type="InterPro" id="IPR023296">
    <property type="entry name" value="Glyco_hydro_beta-prop_sf"/>
</dbReference>
<dbReference type="Pfam" id="PF24793">
    <property type="entry name" value="GINT1_N"/>
    <property type="match status" value="1"/>
</dbReference>
<evidence type="ECO:0000313" key="3">
    <source>
        <dbReference type="Proteomes" id="UP000253940"/>
    </source>
</evidence>
<dbReference type="GO" id="GO:0016757">
    <property type="term" value="F:glycosyltransferase activity"/>
    <property type="evidence" value="ECO:0007669"/>
    <property type="project" value="InterPro"/>
</dbReference>
<protein>
    <recommendedName>
        <fullName evidence="1">Glucosamine inositolphosphorylceramide transferase 1 N-terminal domain-containing protein</fullName>
    </recommendedName>
</protein>
<sequence>MTALVRYFLGLWSQFQQNRIRRLGRKADQVEEQGFRQQWFLLAGSATKDQIVDHPKPQNLTAIYPPDNAFWADPFVWVKDGKRYVFFEDFPFDTWRGRISVIEIDETGQRITEPVPVVDETHHLSYPFLFEYQGELYMMPEKAEVKRVDLYRCVEFPLKWEFHKTLIDGVKIADPTLFEHEGRWWLFCAAKKGQIRINESLFAYYADSPLSSQWTPHAANPLVRDFSLGRPAGRIFRDGLGRLLRPSQDCLRRYGHGLNLSEITVLTPTTYQESLVWKVSGDEIGMRAIHHLDWQAGIAVMDAQRLLPKTAS</sequence>
<dbReference type="EMBL" id="CP031222">
    <property type="protein sequence ID" value="AXI03102.1"/>
    <property type="molecule type" value="Genomic_DNA"/>
</dbReference>
<evidence type="ECO:0000259" key="1">
    <source>
        <dbReference type="Pfam" id="PF24793"/>
    </source>
</evidence>
<dbReference type="PANTHER" id="PTHR48261">
    <property type="entry name" value="ACETYLGLUCOSAMINYLTRANSFERASE"/>
    <property type="match status" value="1"/>
</dbReference>
<proteinExistence type="predicted"/>
<dbReference type="InterPro" id="IPR004263">
    <property type="entry name" value="Exostosin"/>
</dbReference>
<feature type="domain" description="Glucosamine inositolphosphorylceramide transferase 1 N-terminal" evidence="1">
    <location>
        <begin position="68"/>
        <end position="276"/>
    </location>
</feature>
<reference evidence="2 3" key="1">
    <citation type="submission" date="2018-07" db="EMBL/GenBank/DDBJ databases">
        <title>Genome sequencing of Moraxellaceae gen. HYN0046.</title>
        <authorList>
            <person name="Kim M."/>
            <person name="Yi H."/>
        </authorList>
    </citation>
    <scope>NUCLEOTIDE SEQUENCE [LARGE SCALE GENOMIC DNA]</scope>
    <source>
        <strain evidence="2 3">HYN0046</strain>
    </source>
</reference>
<dbReference type="PANTHER" id="PTHR48261:SF2">
    <property type="entry name" value="ACETYLGLUCOSAMINYLTRANSFERASE"/>
    <property type="match status" value="1"/>
</dbReference>